<evidence type="ECO:0000313" key="1">
    <source>
        <dbReference type="EMBL" id="KAK7554497.1"/>
    </source>
</evidence>
<accession>A0ABR1MP88</accession>
<dbReference type="Proteomes" id="UP001365128">
    <property type="component" value="Unassembled WGS sequence"/>
</dbReference>
<dbReference type="EMBL" id="JBBPDW010000003">
    <property type="protein sequence ID" value="KAK7554497.1"/>
    <property type="molecule type" value="Genomic_DNA"/>
</dbReference>
<gene>
    <name evidence="1" type="ORF">IWX46DRAFT_215953</name>
</gene>
<sequence>MAVSPSDAFSPGLICLSVEREKAGRRDASRTTGSSVRFFWSCHMYGSQARHLFHIEAEFGAGVMCLAGRLAGLALPKKLHWLSAATVGMLLAYVIDPMAVFTPSPKRVAEEHPRKIHQSALYLPPRLCTELCSQTNCVATRLGSKFAKEASRSEIQVGEVLERDPLLSPEEIERAAAPIVTAQTPNP</sequence>
<reference evidence="1 2" key="1">
    <citation type="submission" date="2024-04" db="EMBL/GenBank/DDBJ databases">
        <title>Phyllosticta paracitricarpa is synonymous to the EU quarantine fungus P. citricarpa based on phylogenomic analyses.</title>
        <authorList>
            <consortium name="Lawrence Berkeley National Laboratory"/>
            <person name="Van Ingen-Buijs V.A."/>
            <person name="Van Westerhoven A.C."/>
            <person name="Haridas S."/>
            <person name="Skiadas P."/>
            <person name="Martin F."/>
            <person name="Groenewald J.Z."/>
            <person name="Crous P.W."/>
            <person name="Seidl M.F."/>
        </authorList>
    </citation>
    <scope>NUCLEOTIDE SEQUENCE [LARGE SCALE GENOMIC DNA]</scope>
    <source>
        <strain evidence="1 2">CBS 122670</strain>
    </source>
</reference>
<organism evidence="1 2">
    <name type="scientific">Phyllosticta citricarpa</name>
    <dbReference type="NCBI Taxonomy" id="55181"/>
    <lineage>
        <taxon>Eukaryota</taxon>
        <taxon>Fungi</taxon>
        <taxon>Dikarya</taxon>
        <taxon>Ascomycota</taxon>
        <taxon>Pezizomycotina</taxon>
        <taxon>Dothideomycetes</taxon>
        <taxon>Dothideomycetes incertae sedis</taxon>
        <taxon>Botryosphaeriales</taxon>
        <taxon>Phyllostictaceae</taxon>
        <taxon>Phyllosticta</taxon>
    </lineage>
</organism>
<keyword evidence="2" id="KW-1185">Reference proteome</keyword>
<protein>
    <submittedName>
        <fullName evidence="1">Uncharacterized protein</fullName>
    </submittedName>
</protein>
<name>A0ABR1MP88_9PEZI</name>
<evidence type="ECO:0000313" key="2">
    <source>
        <dbReference type="Proteomes" id="UP001365128"/>
    </source>
</evidence>
<comment type="caution">
    <text evidence="1">The sequence shown here is derived from an EMBL/GenBank/DDBJ whole genome shotgun (WGS) entry which is preliminary data.</text>
</comment>
<proteinExistence type="predicted"/>